<evidence type="ECO:0000313" key="2">
    <source>
        <dbReference type="Proteomes" id="UP000827092"/>
    </source>
</evidence>
<dbReference type="AlphaFoldDB" id="A0AAV6VWM9"/>
<proteinExistence type="predicted"/>
<dbReference type="Proteomes" id="UP000827092">
    <property type="component" value="Unassembled WGS sequence"/>
</dbReference>
<name>A0AAV6VWM9_9ARAC</name>
<keyword evidence="2" id="KW-1185">Reference proteome</keyword>
<reference evidence="1 2" key="1">
    <citation type="journal article" date="2022" name="Nat. Ecol. Evol.">
        <title>A masculinizing supergene underlies an exaggerated male reproductive morph in a spider.</title>
        <authorList>
            <person name="Hendrickx F."/>
            <person name="De Corte Z."/>
            <person name="Sonet G."/>
            <person name="Van Belleghem S.M."/>
            <person name="Kostlbacher S."/>
            <person name="Vangestel C."/>
        </authorList>
    </citation>
    <scope>NUCLEOTIDE SEQUENCE [LARGE SCALE GENOMIC DNA]</scope>
    <source>
        <strain evidence="1">W744_W776</strain>
    </source>
</reference>
<organism evidence="1 2">
    <name type="scientific">Oedothorax gibbosus</name>
    <dbReference type="NCBI Taxonomy" id="931172"/>
    <lineage>
        <taxon>Eukaryota</taxon>
        <taxon>Metazoa</taxon>
        <taxon>Ecdysozoa</taxon>
        <taxon>Arthropoda</taxon>
        <taxon>Chelicerata</taxon>
        <taxon>Arachnida</taxon>
        <taxon>Araneae</taxon>
        <taxon>Araneomorphae</taxon>
        <taxon>Entelegynae</taxon>
        <taxon>Araneoidea</taxon>
        <taxon>Linyphiidae</taxon>
        <taxon>Erigoninae</taxon>
        <taxon>Oedothorax</taxon>
    </lineage>
</organism>
<evidence type="ECO:0000313" key="1">
    <source>
        <dbReference type="EMBL" id="KAG8201179.1"/>
    </source>
</evidence>
<accession>A0AAV6VWM9</accession>
<sequence>MSSILHIYSISLFPLLHRKGSLRWRRDSVTHTDLARLCRRLGNPPSRACAAFEKESVRRKNPSALEVPDPNCIPMSCRYSDALIAV</sequence>
<protein>
    <submittedName>
        <fullName evidence="1">Uncharacterized protein</fullName>
    </submittedName>
</protein>
<comment type="caution">
    <text evidence="1">The sequence shown here is derived from an EMBL/GenBank/DDBJ whole genome shotgun (WGS) entry which is preliminary data.</text>
</comment>
<dbReference type="EMBL" id="JAFNEN010000008">
    <property type="protein sequence ID" value="KAG8201179.1"/>
    <property type="molecule type" value="Genomic_DNA"/>
</dbReference>
<gene>
    <name evidence="1" type="ORF">JTE90_028834</name>
</gene>